<dbReference type="EC" id="5.6.2.4" evidence="15"/>
<dbReference type="InterPro" id="IPR014017">
    <property type="entry name" value="DNA_helicase_UvrD-like_C"/>
</dbReference>
<dbReference type="InterPro" id="IPR000212">
    <property type="entry name" value="DNA_helicase_UvrD/REP"/>
</dbReference>
<dbReference type="InterPro" id="IPR038726">
    <property type="entry name" value="PDDEXK_AddAB-type"/>
</dbReference>
<dbReference type="InterPro" id="IPR027417">
    <property type="entry name" value="P-loop_NTPase"/>
</dbReference>
<evidence type="ECO:0000256" key="11">
    <source>
        <dbReference type="ARBA" id="ARBA00023204"/>
    </source>
</evidence>
<dbReference type="AlphaFoldDB" id="A0A411HJI4"/>
<dbReference type="GO" id="GO:0003677">
    <property type="term" value="F:DNA binding"/>
    <property type="evidence" value="ECO:0007669"/>
    <property type="project" value="UniProtKB-UniRule"/>
</dbReference>
<dbReference type="GO" id="GO:0005524">
    <property type="term" value="F:ATP binding"/>
    <property type="evidence" value="ECO:0007669"/>
    <property type="project" value="UniProtKB-UniRule"/>
</dbReference>
<comment type="catalytic activity">
    <reaction evidence="13 15">
        <text>Couples ATP hydrolysis with the unwinding of duplex DNA by translocating in the 3'-5' direction.</text>
        <dbReference type="EC" id="5.6.2.4"/>
    </reaction>
</comment>
<comment type="subunit">
    <text evidence="15">Heterotrimer of RecB, RecC and RecD. All subunits contribute to DNA-binding. Interacts with RecA.</text>
</comment>
<evidence type="ECO:0000256" key="6">
    <source>
        <dbReference type="ARBA" id="ARBA00022806"/>
    </source>
</evidence>
<comment type="similarity">
    <text evidence="15">Belongs to the helicase family. UvrD subfamily.</text>
</comment>
<dbReference type="Gene3D" id="3.40.50.300">
    <property type="entry name" value="P-loop containing nucleotide triphosphate hydrolases"/>
    <property type="match status" value="2"/>
</dbReference>
<dbReference type="InterPro" id="IPR011335">
    <property type="entry name" value="Restrct_endonuc-II-like"/>
</dbReference>
<gene>
    <name evidence="15 19" type="primary">recB</name>
    <name evidence="19" type="ORF">ELE36_09460</name>
</gene>
<evidence type="ECO:0000256" key="7">
    <source>
        <dbReference type="ARBA" id="ARBA00022839"/>
    </source>
</evidence>
<dbReference type="Gene3D" id="3.90.320.10">
    <property type="match status" value="1"/>
</dbReference>
<keyword evidence="2 15" id="KW-0479">Metal-binding</keyword>
<feature type="active site" description="For nuclease activity" evidence="15">
    <location>
        <position position="1111"/>
    </location>
</feature>
<protein>
    <recommendedName>
        <fullName evidence="15">RecBCD enzyme subunit RecB</fullName>
        <ecNumber evidence="15">3.1.11.5</ecNumber>
        <ecNumber evidence="15">5.6.2.4</ecNumber>
    </recommendedName>
    <alternativeName>
        <fullName evidence="15">DNA 3'-5' helicase subunit RecB</fullName>
    </alternativeName>
    <alternativeName>
        <fullName evidence="15">Exonuclease V subunit RecB</fullName>
        <shortName evidence="15">ExoV subunit RecB</shortName>
    </alternativeName>
    <alternativeName>
        <fullName evidence="15">Helicase/nuclease RecBCD subunit RecB</fullName>
    </alternativeName>
</protein>
<keyword evidence="9 15" id="KW-0460">Magnesium</keyword>
<dbReference type="PANTHER" id="PTHR11070">
    <property type="entry name" value="UVRD / RECB / PCRA DNA HELICASE FAMILY MEMBER"/>
    <property type="match status" value="1"/>
</dbReference>
<dbReference type="RefSeq" id="WP_129832832.1">
    <property type="nucleotide sequence ID" value="NZ_CP035704.1"/>
</dbReference>
<comment type="cofactor">
    <cofactor evidence="15">
        <name>Mg(2+)</name>
        <dbReference type="ChEBI" id="CHEBI:18420"/>
    </cofactor>
    <text evidence="15">Binds 1 Mg(2+) ion per subunit.</text>
</comment>
<evidence type="ECO:0000256" key="8">
    <source>
        <dbReference type="ARBA" id="ARBA00022840"/>
    </source>
</evidence>
<evidence type="ECO:0000256" key="15">
    <source>
        <dbReference type="HAMAP-Rule" id="MF_01485"/>
    </source>
</evidence>
<dbReference type="HAMAP" id="MF_01485">
    <property type="entry name" value="RecB"/>
    <property type="match status" value="1"/>
</dbReference>
<evidence type="ECO:0000256" key="1">
    <source>
        <dbReference type="ARBA" id="ARBA00022722"/>
    </source>
</evidence>
<dbReference type="GO" id="GO:0043138">
    <property type="term" value="F:3'-5' DNA helicase activity"/>
    <property type="evidence" value="ECO:0007669"/>
    <property type="project" value="UniProtKB-UniRule"/>
</dbReference>
<dbReference type="Pfam" id="PF00580">
    <property type="entry name" value="UvrD-helicase"/>
    <property type="match status" value="1"/>
</dbReference>
<dbReference type="GO" id="GO:0009338">
    <property type="term" value="C:exodeoxyribonuclease V complex"/>
    <property type="evidence" value="ECO:0007669"/>
    <property type="project" value="TreeGrafter"/>
</dbReference>
<evidence type="ECO:0000256" key="5">
    <source>
        <dbReference type="ARBA" id="ARBA00022801"/>
    </source>
</evidence>
<feature type="binding site" evidence="16">
    <location>
        <begin position="21"/>
        <end position="28"/>
    </location>
    <ligand>
        <name>ATP</name>
        <dbReference type="ChEBI" id="CHEBI:30616"/>
    </ligand>
</feature>
<comment type="domain">
    <text evidence="15">The N-terminal DNA-binding domain is a ssDNA-dependent ATPase and has ATP-dependent 3'-5' helicase function. This domain interacts with RecC.</text>
</comment>
<dbReference type="PANTHER" id="PTHR11070:SF23">
    <property type="entry name" value="RECBCD ENZYME SUBUNIT RECB"/>
    <property type="match status" value="1"/>
</dbReference>
<dbReference type="CDD" id="cd22352">
    <property type="entry name" value="RecB_C-like"/>
    <property type="match status" value="1"/>
</dbReference>
<organism evidence="19 20">
    <name type="scientific">Pseudolysobacter antarcticus</name>
    <dbReference type="NCBI Taxonomy" id="2511995"/>
    <lineage>
        <taxon>Bacteria</taxon>
        <taxon>Pseudomonadati</taxon>
        <taxon>Pseudomonadota</taxon>
        <taxon>Gammaproteobacteria</taxon>
        <taxon>Lysobacterales</taxon>
        <taxon>Rhodanobacteraceae</taxon>
        <taxon>Pseudolysobacter</taxon>
    </lineage>
</organism>
<keyword evidence="20" id="KW-1185">Reference proteome</keyword>
<dbReference type="PROSITE" id="PS51198">
    <property type="entry name" value="UVRD_HELICASE_ATP_BIND"/>
    <property type="match status" value="1"/>
</dbReference>
<comment type="catalytic activity">
    <reaction evidence="15">
        <text>Exonucleolytic cleavage (in the presence of ATP) in either 5'- to 3'- or 3'- to 5'-direction to yield 5'-phosphooligonucleotides.</text>
        <dbReference type="EC" id="3.1.11.5"/>
    </reaction>
</comment>
<dbReference type="OrthoDB" id="9810135at2"/>
<evidence type="ECO:0000256" key="14">
    <source>
        <dbReference type="ARBA" id="ARBA00048988"/>
    </source>
</evidence>
<dbReference type="GO" id="GO:0005829">
    <property type="term" value="C:cytosol"/>
    <property type="evidence" value="ECO:0007669"/>
    <property type="project" value="TreeGrafter"/>
</dbReference>
<dbReference type="GO" id="GO:0000724">
    <property type="term" value="P:double-strand break repair via homologous recombination"/>
    <property type="evidence" value="ECO:0007669"/>
    <property type="project" value="UniProtKB-UniRule"/>
</dbReference>
<dbReference type="SUPFAM" id="SSF52980">
    <property type="entry name" value="Restriction endonuclease-like"/>
    <property type="match status" value="1"/>
</dbReference>
<evidence type="ECO:0000256" key="9">
    <source>
        <dbReference type="ARBA" id="ARBA00022842"/>
    </source>
</evidence>
<dbReference type="GO" id="GO:0008854">
    <property type="term" value="F:exodeoxyribonuclease V activity"/>
    <property type="evidence" value="ECO:0007669"/>
    <property type="project" value="UniProtKB-EC"/>
</dbReference>
<accession>A0A411HJI4</accession>
<comment type="function">
    <text evidence="15">A helicase/nuclease that prepares dsDNA breaks (DSB) for recombinational DNA repair. Binds to DSBs and unwinds DNA via a highly rapid and processive ATP-dependent bidirectional helicase activity. Unwinds dsDNA until it encounters a Chi (crossover hotspot instigator) sequence from the 3' direction. Cuts ssDNA a few nucleotides 3' to the Chi site. The properties and activities of the enzyme are changed at Chi. The Chi-altered holoenzyme produces a long 3'-ssDNA overhang and facilitates RecA-binding to the ssDNA for homologous DNA recombination and repair. Holoenzyme degrades any linearized DNA that is unable to undergo homologous recombination. In the holoenzyme this subunit contributes ATPase, 3'-5' helicase, exonuclease activity and loads RecA onto ssDNA.</text>
</comment>
<feature type="binding site" evidence="15">
    <location>
        <position position="1111"/>
    </location>
    <ligand>
        <name>Mg(2+)</name>
        <dbReference type="ChEBI" id="CHEBI:18420"/>
    </ligand>
</feature>
<dbReference type="EMBL" id="CP035704">
    <property type="protein sequence ID" value="QBB70574.1"/>
    <property type="molecule type" value="Genomic_DNA"/>
</dbReference>
<evidence type="ECO:0000313" key="20">
    <source>
        <dbReference type="Proteomes" id="UP000291562"/>
    </source>
</evidence>
<feature type="domain" description="UvrD-like helicase ATP-binding" evidence="17">
    <location>
        <begin position="1"/>
        <end position="468"/>
    </location>
</feature>
<keyword evidence="1 15" id="KW-0540">Nuclease</keyword>
<feature type="binding site" evidence="15">
    <location>
        <position position="984"/>
    </location>
    <ligand>
        <name>Mg(2+)</name>
        <dbReference type="ChEBI" id="CHEBI:18420"/>
    </ligand>
</feature>
<dbReference type="EC" id="3.1.11.5" evidence="15"/>
<evidence type="ECO:0000259" key="17">
    <source>
        <dbReference type="PROSITE" id="PS51198"/>
    </source>
</evidence>
<keyword evidence="11 15" id="KW-0234">DNA repair</keyword>
<dbReference type="Proteomes" id="UP000291562">
    <property type="component" value="Chromosome"/>
</dbReference>
<comment type="catalytic activity">
    <reaction evidence="14 15">
        <text>ATP + H2O = ADP + phosphate + H(+)</text>
        <dbReference type="Rhea" id="RHEA:13065"/>
        <dbReference type="ChEBI" id="CHEBI:15377"/>
        <dbReference type="ChEBI" id="CHEBI:15378"/>
        <dbReference type="ChEBI" id="CHEBI:30616"/>
        <dbReference type="ChEBI" id="CHEBI:43474"/>
        <dbReference type="ChEBI" id="CHEBI:456216"/>
        <dbReference type="EC" id="5.6.2.4"/>
    </reaction>
</comment>
<feature type="domain" description="UvrD-like helicase C-terminal" evidence="18">
    <location>
        <begin position="469"/>
        <end position="772"/>
    </location>
</feature>
<dbReference type="InterPro" id="IPR004586">
    <property type="entry name" value="RecB"/>
</dbReference>
<keyword evidence="10 15" id="KW-0238">DNA-binding</keyword>
<reference evidence="19 20" key="1">
    <citation type="submission" date="2019-01" db="EMBL/GenBank/DDBJ databases">
        <title>Pseudolysobacter antarctica gen. nov., sp. nov., isolated from Fildes Peninsula, Antarctica.</title>
        <authorList>
            <person name="Wei Z."/>
            <person name="Peng F."/>
        </authorList>
    </citation>
    <scope>NUCLEOTIDE SEQUENCE [LARGE SCALE GENOMIC DNA]</scope>
    <source>
        <strain evidence="19 20">AQ6-296</strain>
    </source>
</reference>
<dbReference type="InterPro" id="IPR014016">
    <property type="entry name" value="UvrD-like_ATP-bd"/>
</dbReference>
<feature type="region of interest" description="Nuclease activity, interacts with RecD and RecA" evidence="15">
    <location>
        <begin position="932"/>
        <end position="1206"/>
    </location>
</feature>
<evidence type="ECO:0000256" key="16">
    <source>
        <dbReference type="PROSITE-ProRule" id="PRU00560"/>
    </source>
</evidence>
<dbReference type="KEGG" id="xbc:ELE36_09460"/>
<dbReference type="NCBIfam" id="TIGR00609">
    <property type="entry name" value="recB"/>
    <property type="match status" value="1"/>
</dbReference>
<keyword evidence="4 15" id="KW-0227">DNA damage</keyword>
<keyword evidence="6 15" id="KW-0347">Helicase</keyword>
<dbReference type="PROSITE" id="PS51217">
    <property type="entry name" value="UVRD_HELICASE_CTER"/>
    <property type="match status" value="1"/>
</dbReference>
<keyword evidence="8 15" id="KW-0067">ATP-binding</keyword>
<dbReference type="InterPro" id="IPR011604">
    <property type="entry name" value="PDDEXK-like_dom_sf"/>
</dbReference>
<proteinExistence type="inferred from homology"/>
<dbReference type="Gene3D" id="1.10.486.10">
    <property type="entry name" value="PCRA, domain 4"/>
    <property type="match status" value="1"/>
</dbReference>
<keyword evidence="7 15" id="KW-0269">Exonuclease</keyword>
<evidence type="ECO:0000256" key="12">
    <source>
        <dbReference type="ARBA" id="ARBA00023235"/>
    </source>
</evidence>
<keyword evidence="5 15" id="KW-0378">Hydrolase</keyword>
<evidence type="ECO:0000259" key="18">
    <source>
        <dbReference type="PROSITE" id="PS51217"/>
    </source>
</evidence>
<name>A0A411HJI4_9GAMM</name>
<dbReference type="Gene3D" id="1.10.3170.10">
    <property type="entry name" value="Recbcd, chain B, domain 2"/>
    <property type="match status" value="1"/>
</dbReference>
<feature type="region of interest" description="DNA-binding and helicase activity, interacts with RecC" evidence="15">
    <location>
        <begin position="1"/>
        <end position="884"/>
    </location>
</feature>
<comment type="miscellaneous">
    <text evidence="15">In the RecBCD complex, RecB has a slow 3'-5' helicase, an exonuclease activity and loads RecA onto ssDNA, RecD has a fast 5'-3' helicase activity, while RecC stimulates the ATPase and processivity of the RecB helicase and contributes to recognition of the Chi site.</text>
</comment>
<keyword evidence="12 15" id="KW-0413">Isomerase</keyword>
<evidence type="ECO:0000313" key="19">
    <source>
        <dbReference type="EMBL" id="QBB70574.1"/>
    </source>
</evidence>
<dbReference type="GO" id="GO:0000287">
    <property type="term" value="F:magnesium ion binding"/>
    <property type="evidence" value="ECO:0007669"/>
    <property type="project" value="UniProtKB-UniRule"/>
</dbReference>
<evidence type="ECO:0000256" key="2">
    <source>
        <dbReference type="ARBA" id="ARBA00022723"/>
    </source>
</evidence>
<evidence type="ECO:0000256" key="3">
    <source>
        <dbReference type="ARBA" id="ARBA00022741"/>
    </source>
</evidence>
<evidence type="ECO:0000256" key="10">
    <source>
        <dbReference type="ARBA" id="ARBA00023125"/>
    </source>
</evidence>
<feature type="binding site" evidence="15">
    <location>
        <position position="1098"/>
    </location>
    <ligand>
        <name>Mg(2+)</name>
        <dbReference type="ChEBI" id="CHEBI:18420"/>
    </ligand>
</feature>
<dbReference type="GO" id="GO:0016887">
    <property type="term" value="F:ATP hydrolysis activity"/>
    <property type="evidence" value="ECO:0007669"/>
    <property type="project" value="RHEA"/>
</dbReference>
<evidence type="ECO:0000256" key="4">
    <source>
        <dbReference type="ARBA" id="ARBA00022763"/>
    </source>
</evidence>
<dbReference type="Pfam" id="PF12705">
    <property type="entry name" value="PDDEXK_1"/>
    <property type="match status" value="1"/>
</dbReference>
<dbReference type="Pfam" id="PF13361">
    <property type="entry name" value="UvrD_C"/>
    <property type="match status" value="1"/>
</dbReference>
<sequence>MNVQPLQLLTAPLTGTTLVEASAGTGKTYSIAWLYLRLLLERRLPVQQILVVTFTEAAADELRTRIRARLVWMRTCLANLSTDTKVQFVADSTDQKLLDGIIANCAALDISRDEIALLLDLAVPGFDEAAIHTIHGYCRRVLAEFALDGGVPLRLSEPGNEVALRLRFVEDFWRREIHADDPIRSGWLLRCFDQPQTLAQAIRDLVTLPDYARAPRDPAHELRSLENTMQRAFAYARNLWSAEAPAHIETLFADKTYGMSRAKASGMDAATLQTVCSELDDYFSQGHALVLFPEAGNIFRPEMLEKNQNASAREKGKPLPQDALLTALGELSECAESILQMHAAKLLVETSDYVRAEMKRHEEISVSLGFDSLIGRLHDALCGDDAERLATRLRDRYPVALVDEFQDTDQRQYAIFRRVYAERGVLLMIGDAKQAIYGFRGGDIFAYAAAREDAQAQVFTLDTNYRSEPALSKALNQLFRDPRTFVVDFIPWRDVQAGGPKQGRWLHPSAPPLTFWHAEVTDELRDTRKSKITIATVGRLEQKIAGSVASEIVRLLQAGAKQQIVLDLPGAAIAQRGLRAGDIAVLVVSQKQALLVETALRSRGVAVSRRARESVFASDEAHELILLLRALLEPTRAPKLRAALTTLLFGLDAGALQALDASDEGWEITLLQFAALATRWREQGVLSLILEILRAAAPRLLPLHDGERRIANYLQLGELLDEASTKCAGPVALLAWLQQHRLAPDTENKAQLLRLDSDAQAVQVVTIHSSKGLEYPIVFAPFLWKGKNKKNAVQVPVISHDENYRVVADLGTPKLAARARQRELENYAESIRLAYVACTRAINRLYLVWGNTDAGAYSPLLRLLDPATADNRHAIATPDEAIMADRLARLRDDSDGAIDVCALPELSAERWFAQVDSIPLHARPFIRSLFDARRTLSFTRLVQGMHVTHAADHDAVVETSVALGEVSASVSSLLRGAEFGECLHQILERIDFSSDDVVALRRIVAEQVQRAGFAAASEAQFLALVRATLDAELLPRLRLRTLSPQSRVAEMEFHFRLASGASAVLIDLAQRYPEYAAALQVLGSAGVALQGLMNGFIDLTLAHEGRFYVLDYKSNWLGPDARDYAPPRLAQAMEQHRYDLQALIYQVALHRYLRLRLGARYRTELLGGALYVFVRGLNTANAGAGVVHQQPSTDLVEALDQWFDGE</sequence>
<dbReference type="SUPFAM" id="SSF52540">
    <property type="entry name" value="P-loop containing nucleoside triphosphate hydrolases"/>
    <property type="match status" value="1"/>
</dbReference>
<evidence type="ECO:0000256" key="13">
    <source>
        <dbReference type="ARBA" id="ARBA00034617"/>
    </source>
</evidence>
<keyword evidence="3 15" id="KW-0547">Nucleotide-binding</keyword>
<comment type="domain">
    <text evidence="15">The C-terminal domain has nuclease activity and interacts with RecD. It interacts with RecA, facilitating its loading onto ssDNA.</text>
</comment>